<sequence>MSSLHFLVMLLFFSAIDEQQVEQRMELLEEKSKALQEAENIVEKELFFLEDSDEVVFDLNYQTWLEARETAKHLYDDSNENFKMEWGVFLAHQAKKREIDPFLIFELLRVETGDTFDPSLVGPETRYGKAYGMGQFMKNTGPWIAEKADLPYEDDLLFNPFYSIQLSVLYLDYLYDKYDDWDHALTAYHRGMGGLQAYIKDNGDAKSWYAVEIQENAENQESAVAYQ</sequence>
<proteinExistence type="predicted"/>
<dbReference type="SUPFAM" id="SSF53955">
    <property type="entry name" value="Lysozyme-like"/>
    <property type="match status" value="1"/>
</dbReference>
<keyword evidence="4" id="KW-1185">Reference proteome</keyword>
<evidence type="ECO:0000313" key="3">
    <source>
        <dbReference type="EMBL" id="MFC5713402.1"/>
    </source>
</evidence>
<dbReference type="RefSeq" id="WP_385941189.1">
    <property type="nucleotide sequence ID" value="NZ_JBHSOZ010000005.1"/>
</dbReference>
<feature type="domain" description="Transglycosylase SLT" evidence="2">
    <location>
        <begin position="93"/>
        <end position="208"/>
    </location>
</feature>
<protein>
    <submittedName>
        <fullName evidence="3">Lytic transglycosylase domain-containing protein</fullName>
    </submittedName>
</protein>
<dbReference type="EMBL" id="JBHSOZ010000005">
    <property type="protein sequence ID" value="MFC5713402.1"/>
    <property type="molecule type" value="Genomic_DNA"/>
</dbReference>
<feature type="coiled-coil region" evidence="1">
    <location>
        <begin position="18"/>
        <end position="45"/>
    </location>
</feature>
<dbReference type="Gene3D" id="1.10.530.10">
    <property type="match status" value="1"/>
</dbReference>
<dbReference type="Pfam" id="PF01464">
    <property type="entry name" value="SLT"/>
    <property type="match status" value="1"/>
</dbReference>
<dbReference type="Proteomes" id="UP001596142">
    <property type="component" value="Unassembled WGS sequence"/>
</dbReference>
<evidence type="ECO:0000313" key="4">
    <source>
        <dbReference type="Proteomes" id="UP001596142"/>
    </source>
</evidence>
<dbReference type="InterPro" id="IPR008258">
    <property type="entry name" value="Transglycosylase_SLT_dom_1"/>
</dbReference>
<organism evidence="3 4">
    <name type="scientific">Thalassorhabdus alkalitolerans</name>
    <dbReference type="NCBI Taxonomy" id="2282697"/>
    <lineage>
        <taxon>Bacteria</taxon>
        <taxon>Bacillati</taxon>
        <taxon>Bacillota</taxon>
        <taxon>Bacilli</taxon>
        <taxon>Bacillales</taxon>
        <taxon>Bacillaceae</taxon>
        <taxon>Thalassorhabdus</taxon>
    </lineage>
</organism>
<dbReference type="InterPro" id="IPR023346">
    <property type="entry name" value="Lysozyme-like_dom_sf"/>
</dbReference>
<accession>A0ABW0YPM6</accession>
<name>A0ABW0YPM6_9BACI</name>
<evidence type="ECO:0000256" key="1">
    <source>
        <dbReference type="SAM" id="Coils"/>
    </source>
</evidence>
<reference evidence="4" key="1">
    <citation type="journal article" date="2019" name="Int. J. Syst. Evol. Microbiol.">
        <title>The Global Catalogue of Microorganisms (GCM) 10K type strain sequencing project: providing services to taxonomists for standard genome sequencing and annotation.</title>
        <authorList>
            <consortium name="The Broad Institute Genomics Platform"/>
            <consortium name="The Broad Institute Genome Sequencing Center for Infectious Disease"/>
            <person name="Wu L."/>
            <person name="Ma J."/>
        </authorList>
    </citation>
    <scope>NUCLEOTIDE SEQUENCE [LARGE SCALE GENOMIC DNA]</scope>
    <source>
        <strain evidence="4">CECT 7184</strain>
    </source>
</reference>
<comment type="caution">
    <text evidence="3">The sequence shown here is derived from an EMBL/GenBank/DDBJ whole genome shotgun (WGS) entry which is preliminary data.</text>
</comment>
<evidence type="ECO:0000259" key="2">
    <source>
        <dbReference type="Pfam" id="PF01464"/>
    </source>
</evidence>
<keyword evidence="1" id="KW-0175">Coiled coil</keyword>
<gene>
    <name evidence="3" type="ORF">ACFPU1_11465</name>
</gene>